<name>A0A8R1YA59_PRIPA</name>
<feature type="transmembrane region" description="Helical" evidence="7">
    <location>
        <begin position="224"/>
        <end position="243"/>
    </location>
</feature>
<protein>
    <recommendedName>
        <fullName evidence="10">G protein-coupled receptor</fullName>
    </recommendedName>
</protein>
<keyword evidence="9" id="KW-1185">Reference proteome</keyword>
<evidence type="ECO:0000256" key="6">
    <source>
        <dbReference type="SAM" id="MobiDB-lite"/>
    </source>
</evidence>
<keyword evidence="5 7" id="KW-0472">Membrane</keyword>
<evidence type="ECO:0008006" key="10">
    <source>
        <dbReference type="Google" id="ProtNLM"/>
    </source>
</evidence>
<gene>
    <name evidence="8" type="primary">WBGene00095597</name>
</gene>
<dbReference type="PANTHER" id="PTHR22945">
    <property type="entry name" value="SERPENTINE RECEPTOR, CLASS D DELTA"/>
    <property type="match status" value="1"/>
</dbReference>
<feature type="transmembrane region" description="Helical" evidence="7">
    <location>
        <begin position="1144"/>
        <end position="1162"/>
    </location>
</feature>
<evidence type="ECO:0000313" key="9">
    <source>
        <dbReference type="Proteomes" id="UP000005239"/>
    </source>
</evidence>
<keyword evidence="4 7" id="KW-1133">Transmembrane helix</keyword>
<keyword evidence="3 7" id="KW-0812">Transmembrane</keyword>
<feature type="transmembrane region" description="Helical" evidence="7">
    <location>
        <begin position="658"/>
        <end position="678"/>
    </location>
</feature>
<reference evidence="9" key="1">
    <citation type="journal article" date="2008" name="Nat. Genet.">
        <title>The Pristionchus pacificus genome provides a unique perspective on nematode lifestyle and parasitism.</title>
        <authorList>
            <person name="Dieterich C."/>
            <person name="Clifton S.W."/>
            <person name="Schuster L.N."/>
            <person name="Chinwalla A."/>
            <person name="Delehaunty K."/>
            <person name="Dinkelacker I."/>
            <person name="Fulton L."/>
            <person name="Fulton R."/>
            <person name="Godfrey J."/>
            <person name="Minx P."/>
            <person name="Mitreva M."/>
            <person name="Roeseler W."/>
            <person name="Tian H."/>
            <person name="Witte H."/>
            <person name="Yang S.P."/>
            <person name="Wilson R.K."/>
            <person name="Sommer R.J."/>
        </authorList>
    </citation>
    <scope>NUCLEOTIDE SEQUENCE [LARGE SCALE GENOMIC DNA]</scope>
    <source>
        <strain evidence="9">PS312</strain>
    </source>
</reference>
<evidence type="ECO:0000256" key="4">
    <source>
        <dbReference type="ARBA" id="ARBA00022989"/>
    </source>
</evidence>
<feature type="transmembrane region" description="Helical" evidence="7">
    <location>
        <begin position="684"/>
        <end position="707"/>
    </location>
</feature>
<feature type="transmembrane region" description="Helical" evidence="7">
    <location>
        <begin position="255"/>
        <end position="278"/>
    </location>
</feature>
<dbReference type="GO" id="GO:0016020">
    <property type="term" value="C:membrane"/>
    <property type="evidence" value="ECO:0007669"/>
    <property type="project" value="UniProtKB-SubCell"/>
</dbReference>
<organism evidence="8 9">
    <name type="scientific">Pristionchus pacificus</name>
    <name type="common">Parasitic nematode worm</name>
    <dbReference type="NCBI Taxonomy" id="54126"/>
    <lineage>
        <taxon>Eukaryota</taxon>
        <taxon>Metazoa</taxon>
        <taxon>Ecdysozoa</taxon>
        <taxon>Nematoda</taxon>
        <taxon>Chromadorea</taxon>
        <taxon>Rhabditida</taxon>
        <taxon>Rhabditina</taxon>
        <taxon>Diplogasteromorpha</taxon>
        <taxon>Diplogasteroidea</taxon>
        <taxon>Neodiplogasteridae</taxon>
        <taxon>Pristionchus</taxon>
    </lineage>
</organism>
<proteinExistence type="inferred from homology"/>
<accession>A0A8R1YA59</accession>
<evidence type="ECO:0000256" key="3">
    <source>
        <dbReference type="ARBA" id="ARBA00022692"/>
    </source>
</evidence>
<feature type="transmembrane region" description="Helical" evidence="7">
    <location>
        <begin position="580"/>
        <end position="599"/>
    </location>
</feature>
<feature type="transmembrane region" description="Helical" evidence="7">
    <location>
        <begin position="20"/>
        <end position="45"/>
    </location>
</feature>
<feature type="transmembrane region" description="Helical" evidence="7">
    <location>
        <begin position="310"/>
        <end position="336"/>
    </location>
</feature>
<evidence type="ECO:0000256" key="1">
    <source>
        <dbReference type="ARBA" id="ARBA00004141"/>
    </source>
</evidence>
<feature type="region of interest" description="Disordered" evidence="6">
    <location>
        <begin position="742"/>
        <end position="781"/>
    </location>
</feature>
<dbReference type="InterPro" id="IPR019421">
    <property type="entry name" value="7TM_GPCR_serpentine_rcpt_Srd"/>
</dbReference>
<feature type="transmembrane region" description="Helical" evidence="7">
    <location>
        <begin position="175"/>
        <end position="199"/>
    </location>
</feature>
<dbReference type="InterPro" id="IPR050920">
    <property type="entry name" value="Nematode_rcpt-like_delta"/>
</dbReference>
<feature type="transmembrane region" description="Helical" evidence="7">
    <location>
        <begin position="605"/>
        <end position="627"/>
    </location>
</feature>
<comment type="similarity">
    <text evidence="2">Belongs to the nematode receptor-like protein srd family.</text>
</comment>
<evidence type="ECO:0000313" key="8">
    <source>
        <dbReference type="EnsemblMetazoa" id="PPA06043.1"/>
    </source>
</evidence>
<dbReference type="EnsemblMetazoa" id="PPA06043.1">
    <property type="protein sequence ID" value="PPA06043.1"/>
    <property type="gene ID" value="WBGene00095597"/>
</dbReference>
<comment type="subcellular location">
    <subcellularLocation>
        <location evidence="1">Membrane</location>
        <topology evidence="1">Multi-pass membrane protein</topology>
    </subcellularLocation>
</comment>
<dbReference type="Pfam" id="PF10317">
    <property type="entry name" value="7TM_GPCR_Srd"/>
    <property type="match status" value="3"/>
</dbReference>
<feature type="transmembrane region" description="Helical" evidence="7">
    <location>
        <begin position="919"/>
        <end position="946"/>
    </location>
</feature>
<dbReference type="AlphaFoldDB" id="A0A8R1YA59"/>
<feature type="transmembrane region" description="Helical" evidence="7">
    <location>
        <begin position="512"/>
        <end position="532"/>
    </location>
</feature>
<dbReference type="SUPFAM" id="SSF53850">
    <property type="entry name" value="Periplasmic binding protein-like II"/>
    <property type="match status" value="1"/>
</dbReference>
<evidence type="ECO:0000256" key="5">
    <source>
        <dbReference type="ARBA" id="ARBA00023136"/>
    </source>
</evidence>
<dbReference type="PANTHER" id="PTHR22945:SF40">
    <property type="entry name" value="SERPENTINE RECEPTOR, CLASS D (DELTA)-RELATED"/>
    <property type="match status" value="1"/>
</dbReference>
<dbReference type="Proteomes" id="UP000005239">
    <property type="component" value="Unassembled WGS sequence"/>
</dbReference>
<feature type="transmembrane region" description="Helical" evidence="7">
    <location>
        <begin position="544"/>
        <end position="568"/>
    </location>
</feature>
<sequence>MMFMLISFCYRLYVLEREPPSVLSVFTVCMTILLVNLLTIMSFYFTLDSPEVVKRLVQKVRPNYDLDSYVLHLITQKSLQMSEKTSQMHSALAKHEMDLMCSPVQEHFIIESIRYVTEIFFWKSKRSIASEGNAISIVSQYSSIYLHNSPVSKGSEVINASLVNNNRNCLRSYTVLLITVNITDLVASLTALLAMVRIIPGRSALGYIYVGPCVYVSGPFCHGVYSVMLTTLCMSMMISSFCYRLYVLIRESPPAWAVFGVCMIILIINLLTIISFYFTLDSPEIVKALVQKVRPDYDLDSYVFEGHASILWFMPLMSILCIVLPSGPIMVSIFFIRKSVLHKCYLCKRCFLFSSQAQLIVMQRVDLMCSPVQEHFIVEFVSYMPTIAPIITIYFVKPYKEFVTEIFFCKANRRMVKDSSPLTLLLRHQQQQVPLPQLRQRRLLHPQRLQLRAMTSTVMEYVTSTRIFDVRLQFSQELSTLWQEWIFESAEFFKYPSIHIIINSGHHRWIHLLEELGTIVLWIFMGALNLIMRNNTFCKIISVVIHYFAVMVAASFVCEGIFANSMVHNKRNKNGIIPPFLNYIVPIVIAYIPCLSAGYTTNNGYVIPVWGLIILASFPSSLGNLACDLTSPDQDLHQCYWDKFVTPENNSIVFRKSCILNLLSFWIFFAYFTCMFESSSQRLWVLIIFLVQSLILGPLIFIAHTFCHINTSSKWYRPSFPGRLNTPCFSARALPFVPPLKMHRDAPKKPHSPEKRRPTPRQEVKERPPSPTDSRFDLPDRKLRTKKMDGDHMVASDLYMSNISGLMYFICPEGPLILGYGVDYYPYVYELQNGDFNGVFVDLYRTIAKRHGCDGVKLRKFPAQRITSEYEVFDGALDRMEVFTAADTSWLRVTDPERYRYSVTAMRTKMMFMERQKSYGFVTDISFYVVFPVDIFFMIIVASIIYSTIDLLRSRISKNTSRWTCANVLLEMLDLAHRLLNQYFVLFVFLAYQSFFNGNNLMVTKVLPTTFSSMISDFWSGAKRLVLRTGDQYLIKDGADVILGPHSSVIWGGQYIDDCFLILCDEPGRVGLFYEPDLRNYSRKIMDEINFALLSVYNEDNVQSIVLGHNVAFKYVLAAARFKEKQSARELEPFSPLSFGQLEIPLIILGVGLIISCGVFVVEQQYIRLSRRNKLNDIISQLQLA</sequence>
<evidence type="ECO:0000256" key="2">
    <source>
        <dbReference type="ARBA" id="ARBA00009166"/>
    </source>
</evidence>
<reference evidence="8" key="2">
    <citation type="submission" date="2022-06" db="UniProtKB">
        <authorList>
            <consortium name="EnsemblMetazoa"/>
        </authorList>
    </citation>
    <scope>IDENTIFICATION</scope>
    <source>
        <strain evidence="8">PS312</strain>
    </source>
</reference>
<evidence type="ECO:0000256" key="7">
    <source>
        <dbReference type="SAM" id="Phobius"/>
    </source>
</evidence>